<evidence type="ECO:0000256" key="1">
    <source>
        <dbReference type="ARBA" id="ARBA00023125"/>
    </source>
</evidence>
<dbReference type="Gene3D" id="1.10.357.10">
    <property type="entry name" value="Tetracycline Repressor, domain 2"/>
    <property type="match status" value="1"/>
</dbReference>
<feature type="DNA-binding region" description="H-T-H motif" evidence="2">
    <location>
        <begin position="26"/>
        <end position="45"/>
    </location>
</feature>
<dbReference type="InterPro" id="IPR032551">
    <property type="entry name" value="BscR_C"/>
</dbReference>
<dbReference type="InterPro" id="IPR023772">
    <property type="entry name" value="DNA-bd_HTH_TetR-type_CS"/>
</dbReference>
<dbReference type="PROSITE" id="PS50977">
    <property type="entry name" value="HTH_TETR_2"/>
    <property type="match status" value="1"/>
</dbReference>
<dbReference type="InterPro" id="IPR036271">
    <property type="entry name" value="Tet_transcr_reg_TetR-rel_C_sf"/>
</dbReference>
<reference evidence="4" key="1">
    <citation type="submission" date="2023-12" db="EMBL/GenBank/DDBJ databases">
        <title>Fervidustalea candida gen. nov., sp. nov., a novel member of the family Paenibacillaceae isolated from a geothermal area.</title>
        <authorList>
            <person name="Li W.-J."/>
            <person name="Jiao J.-Y."/>
            <person name="Chen Y."/>
        </authorList>
    </citation>
    <scope>NUCLEOTIDE SEQUENCE</scope>
    <source>
        <strain evidence="4">SYSU GA230002</strain>
    </source>
</reference>
<dbReference type="InterPro" id="IPR009057">
    <property type="entry name" value="Homeodomain-like_sf"/>
</dbReference>
<protein>
    <submittedName>
        <fullName evidence="4">TetR/AcrR family transcriptional regulator</fullName>
    </submittedName>
</protein>
<gene>
    <name evidence="4" type="ORF">VF724_20355</name>
</gene>
<dbReference type="Pfam" id="PF16295">
    <property type="entry name" value="TetR_C_10"/>
    <property type="match status" value="1"/>
</dbReference>
<proteinExistence type="predicted"/>
<dbReference type="InterPro" id="IPR001647">
    <property type="entry name" value="HTH_TetR"/>
</dbReference>
<dbReference type="SUPFAM" id="SSF48498">
    <property type="entry name" value="Tetracyclin repressor-like, C-terminal domain"/>
    <property type="match status" value="1"/>
</dbReference>
<dbReference type="PRINTS" id="PR00455">
    <property type="entry name" value="HTHTETR"/>
</dbReference>
<organism evidence="4 5">
    <name type="scientific">Ferviditalea candida</name>
    <dbReference type="NCBI Taxonomy" id="3108399"/>
    <lineage>
        <taxon>Bacteria</taxon>
        <taxon>Bacillati</taxon>
        <taxon>Bacillota</taxon>
        <taxon>Bacilli</taxon>
        <taxon>Bacillales</taxon>
        <taxon>Paenibacillaceae</taxon>
        <taxon>Ferviditalea</taxon>
    </lineage>
</organism>
<dbReference type="SUPFAM" id="SSF46689">
    <property type="entry name" value="Homeodomain-like"/>
    <property type="match status" value="1"/>
</dbReference>
<dbReference type="PANTHER" id="PTHR30055:SF207">
    <property type="entry name" value="HTH-TYPE TRANSCRIPTIONAL REPRESSOR FATR"/>
    <property type="match status" value="1"/>
</dbReference>
<keyword evidence="5" id="KW-1185">Reference proteome</keyword>
<dbReference type="PANTHER" id="PTHR30055">
    <property type="entry name" value="HTH-TYPE TRANSCRIPTIONAL REGULATOR RUTR"/>
    <property type="match status" value="1"/>
</dbReference>
<evidence type="ECO:0000313" key="4">
    <source>
        <dbReference type="EMBL" id="MEB3103968.1"/>
    </source>
</evidence>
<dbReference type="RefSeq" id="WP_371756093.1">
    <property type="nucleotide sequence ID" value="NZ_JAYJLD010000062.1"/>
</dbReference>
<keyword evidence="1 2" id="KW-0238">DNA-binding</keyword>
<dbReference type="Proteomes" id="UP001310386">
    <property type="component" value="Unassembled WGS sequence"/>
</dbReference>
<comment type="caution">
    <text evidence="4">The sequence shown here is derived from an EMBL/GenBank/DDBJ whole genome shotgun (WGS) entry which is preliminary data.</text>
</comment>
<feature type="domain" description="HTH tetR-type" evidence="3">
    <location>
        <begin position="3"/>
        <end position="63"/>
    </location>
</feature>
<dbReference type="Pfam" id="PF00440">
    <property type="entry name" value="TetR_N"/>
    <property type="match status" value="1"/>
</dbReference>
<evidence type="ECO:0000256" key="2">
    <source>
        <dbReference type="PROSITE-ProRule" id="PRU00335"/>
    </source>
</evidence>
<sequence>MAVNKREKIMDAALLLFAERGYDGTTVPMIADTAVVGAGTIYRYFESKEALVNELFNECVQRFTDSVKRNYPYSDSIRAQFTHIFNGMVRFAKEDIHALYFIDTHSEARYLDPQSREAFQQLLDFFHSYVNSGKEQGLIRPLPSDALIAIVFGAFVKIYTLIRAGKIIETPELLSQIEESCWDAVRIHSD</sequence>
<dbReference type="EMBL" id="JAYJLD010000062">
    <property type="protein sequence ID" value="MEB3103968.1"/>
    <property type="molecule type" value="Genomic_DNA"/>
</dbReference>
<evidence type="ECO:0000259" key="3">
    <source>
        <dbReference type="PROSITE" id="PS50977"/>
    </source>
</evidence>
<accession>A0ABU5ZP09</accession>
<dbReference type="InterPro" id="IPR050109">
    <property type="entry name" value="HTH-type_TetR-like_transc_reg"/>
</dbReference>
<dbReference type="PROSITE" id="PS01081">
    <property type="entry name" value="HTH_TETR_1"/>
    <property type="match status" value="1"/>
</dbReference>
<name>A0ABU5ZP09_9BACL</name>
<evidence type="ECO:0000313" key="5">
    <source>
        <dbReference type="Proteomes" id="UP001310386"/>
    </source>
</evidence>